<dbReference type="Proteomes" id="UP001597237">
    <property type="component" value="Unassembled WGS sequence"/>
</dbReference>
<evidence type="ECO:0000256" key="2">
    <source>
        <dbReference type="RuleBase" id="RU003616"/>
    </source>
</evidence>
<comment type="caution">
    <text evidence="6">The sequence shown here is derived from an EMBL/GenBank/DDBJ whole genome shotgun (WGS) entry which is preliminary data.</text>
</comment>
<feature type="region of interest" description="Disordered" evidence="3">
    <location>
        <begin position="1"/>
        <end position="23"/>
    </location>
</feature>
<organism evidence="6 7">
    <name type="scientific">Phenylobacterium terrae</name>
    <dbReference type="NCBI Taxonomy" id="2665495"/>
    <lineage>
        <taxon>Bacteria</taxon>
        <taxon>Pseudomonadati</taxon>
        <taxon>Pseudomonadota</taxon>
        <taxon>Alphaproteobacteria</taxon>
        <taxon>Caulobacterales</taxon>
        <taxon>Caulobacteraceae</taxon>
        <taxon>Phenylobacterium</taxon>
    </lineage>
</organism>
<dbReference type="PROSITE" id="PS01031">
    <property type="entry name" value="SHSP"/>
    <property type="match status" value="1"/>
</dbReference>
<evidence type="ECO:0000313" key="7">
    <source>
        <dbReference type="Proteomes" id="UP001597237"/>
    </source>
</evidence>
<accession>A0ABW4N6Z3</accession>
<dbReference type="Pfam" id="PF00011">
    <property type="entry name" value="HSP20"/>
    <property type="match status" value="1"/>
</dbReference>
<dbReference type="EMBL" id="JBHUEY010000012">
    <property type="protein sequence ID" value="MFD1785880.1"/>
    <property type="molecule type" value="Genomic_DNA"/>
</dbReference>
<feature type="domain" description="SHSP" evidence="4">
    <location>
        <begin position="51"/>
        <end position="165"/>
    </location>
</feature>
<evidence type="ECO:0000259" key="5">
    <source>
        <dbReference type="PROSITE" id="PS51203"/>
    </source>
</evidence>
<comment type="similarity">
    <text evidence="1 2">Belongs to the small heat shock protein (HSP20) family.</text>
</comment>
<keyword evidence="7" id="KW-1185">Reference proteome</keyword>
<dbReference type="PANTHER" id="PTHR11527">
    <property type="entry name" value="HEAT-SHOCK PROTEIN 20 FAMILY MEMBER"/>
    <property type="match status" value="1"/>
</dbReference>
<dbReference type="InterPro" id="IPR002068">
    <property type="entry name" value="A-crystallin/Hsp20_dom"/>
</dbReference>
<evidence type="ECO:0000259" key="4">
    <source>
        <dbReference type="PROSITE" id="PS01031"/>
    </source>
</evidence>
<dbReference type="InterPro" id="IPR007052">
    <property type="entry name" value="CS_dom"/>
</dbReference>
<feature type="domain" description="CS" evidence="5">
    <location>
        <begin position="55"/>
        <end position="166"/>
    </location>
</feature>
<evidence type="ECO:0000256" key="1">
    <source>
        <dbReference type="PROSITE-ProRule" id="PRU00285"/>
    </source>
</evidence>
<sequence length="166" mass="18736">MANRDLSPWRSGGQLGRPGFDPFTSFRQEMDRLFDDFFAPAEARSFAGPTAATGAAWPRLDVNETPEAYKVCAELPGVDPKDVNIELKDNALTLSGEKRDERREEDGDRFYTERSYGRFQRTIPLPAEVDPDRCEANFKDGLLTVTLAKNPQARDQARRIEIKPQA</sequence>
<evidence type="ECO:0000313" key="6">
    <source>
        <dbReference type="EMBL" id="MFD1785880.1"/>
    </source>
</evidence>
<reference evidence="7" key="1">
    <citation type="journal article" date="2019" name="Int. J. Syst. Evol. Microbiol.">
        <title>The Global Catalogue of Microorganisms (GCM) 10K type strain sequencing project: providing services to taxonomists for standard genome sequencing and annotation.</title>
        <authorList>
            <consortium name="The Broad Institute Genomics Platform"/>
            <consortium name="The Broad Institute Genome Sequencing Center for Infectious Disease"/>
            <person name="Wu L."/>
            <person name="Ma J."/>
        </authorList>
    </citation>
    <scope>NUCLEOTIDE SEQUENCE [LARGE SCALE GENOMIC DNA]</scope>
    <source>
        <strain evidence="7">DFY28</strain>
    </source>
</reference>
<dbReference type="CDD" id="cd06464">
    <property type="entry name" value="ACD_sHsps-like"/>
    <property type="match status" value="1"/>
</dbReference>
<dbReference type="Gene3D" id="2.60.40.790">
    <property type="match status" value="1"/>
</dbReference>
<dbReference type="PROSITE" id="PS51203">
    <property type="entry name" value="CS"/>
    <property type="match status" value="1"/>
</dbReference>
<dbReference type="InterPro" id="IPR031107">
    <property type="entry name" value="Small_HSP"/>
</dbReference>
<dbReference type="InterPro" id="IPR008978">
    <property type="entry name" value="HSP20-like_chaperone"/>
</dbReference>
<name>A0ABW4N6Z3_9CAUL</name>
<dbReference type="RefSeq" id="WP_377283456.1">
    <property type="nucleotide sequence ID" value="NZ_JBHRSI010000009.1"/>
</dbReference>
<gene>
    <name evidence="6" type="ORF">ACFSC0_20980</name>
</gene>
<proteinExistence type="inferred from homology"/>
<evidence type="ECO:0000256" key="3">
    <source>
        <dbReference type="SAM" id="MobiDB-lite"/>
    </source>
</evidence>
<dbReference type="SUPFAM" id="SSF49764">
    <property type="entry name" value="HSP20-like chaperones"/>
    <property type="match status" value="1"/>
</dbReference>
<protein>
    <submittedName>
        <fullName evidence="6">Hsp20/alpha crystallin family protein</fullName>
    </submittedName>
</protein>